<organism evidence="1">
    <name type="scientific">marine sediment metagenome</name>
    <dbReference type="NCBI Taxonomy" id="412755"/>
    <lineage>
        <taxon>unclassified sequences</taxon>
        <taxon>metagenomes</taxon>
        <taxon>ecological metagenomes</taxon>
    </lineage>
</organism>
<comment type="caution">
    <text evidence="1">The sequence shown here is derived from an EMBL/GenBank/DDBJ whole genome shotgun (WGS) entry which is preliminary data.</text>
</comment>
<gene>
    <name evidence="1" type="ORF">LCGC14_0694970</name>
</gene>
<dbReference type="EMBL" id="LAZR01001459">
    <property type="protein sequence ID" value="KKN44292.1"/>
    <property type="molecule type" value="Genomic_DNA"/>
</dbReference>
<reference evidence="1" key="1">
    <citation type="journal article" date="2015" name="Nature">
        <title>Complex archaea that bridge the gap between prokaryotes and eukaryotes.</title>
        <authorList>
            <person name="Spang A."/>
            <person name="Saw J.H."/>
            <person name="Jorgensen S.L."/>
            <person name="Zaremba-Niedzwiedzka K."/>
            <person name="Martijn J."/>
            <person name="Lind A.E."/>
            <person name="van Eijk R."/>
            <person name="Schleper C."/>
            <person name="Guy L."/>
            <person name="Ettema T.J."/>
        </authorList>
    </citation>
    <scope>NUCLEOTIDE SEQUENCE</scope>
</reference>
<evidence type="ECO:0000313" key="1">
    <source>
        <dbReference type="EMBL" id="KKN44292.1"/>
    </source>
</evidence>
<protein>
    <submittedName>
        <fullName evidence="1">Uncharacterized protein</fullName>
    </submittedName>
</protein>
<accession>A0A0F9R4V1</accession>
<sequence>MRFNIDYHKIAGYGHDCCGYQDQLFGNFEKKGYTGLTTSETSP</sequence>
<feature type="non-terminal residue" evidence="1">
    <location>
        <position position="43"/>
    </location>
</feature>
<dbReference type="AlphaFoldDB" id="A0A0F9R4V1"/>
<name>A0A0F9R4V1_9ZZZZ</name>
<proteinExistence type="predicted"/>